<geneLocation type="plasmid" evidence="1 2">
    <name>pREB4</name>
</geneLocation>
<gene>
    <name evidence="1" type="ordered locus">AM1_D0027</name>
</gene>
<proteinExistence type="predicted"/>
<evidence type="ECO:0000313" key="1">
    <source>
        <dbReference type="EMBL" id="ABW32524.1"/>
    </source>
</evidence>
<dbReference type="EMBL" id="CP000841">
    <property type="protein sequence ID" value="ABW32524.1"/>
    <property type="molecule type" value="Genomic_DNA"/>
</dbReference>
<sequence>MLTVNTQKVTATPVSDLTAMSPDEATEVYQQQYRETYVDLAIQAQEHLGLPVLKTFGELFQLGCTDPELSNSIDQEIAHNPILTDWPMQDSDCIGLISQGPYVQSQINFHGVPVRDVMEYVCDLFRETPEPNAALDDVAA</sequence>
<dbReference type="AlphaFoldDB" id="A8ZND8"/>
<dbReference type="HOGENOM" id="CLU_1830703_0_0_3"/>
<dbReference type="RefSeq" id="WP_012167841.1">
    <property type="nucleotide sequence ID" value="NC_009929.1"/>
</dbReference>
<reference evidence="1 2" key="1">
    <citation type="journal article" date="2008" name="Proc. Natl. Acad. Sci. U.S.A.">
        <title>Niche adaptation and genome expansion in the chlorophyll d-producing cyanobacterium Acaryochloris marina.</title>
        <authorList>
            <person name="Swingley W.D."/>
            <person name="Chen M."/>
            <person name="Cheung P.C."/>
            <person name="Conrad A.L."/>
            <person name="Dejesa L.C."/>
            <person name="Hao J."/>
            <person name="Honchak B.M."/>
            <person name="Karbach L.E."/>
            <person name="Kurdoglu A."/>
            <person name="Lahiri S."/>
            <person name="Mastrian S.D."/>
            <person name="Miyashita H."/>
            <person name="Page L."/>
            <person name="Ramakrishna P."/>
            <person name="Satoh S."/>
            <person name="Sattley W.M."/>
            <person name="Shimada Y."/>
            <person name="Taylor H.L."/>
            <person name="Tomo T."/>
            <person name="Tsuchiya T."/>
            <person name="Wang Z.T."/>
            <person name="Raymond J."/>
            <person name="Mimuro M."/>
            <person name="Blankenship R.E."/>
            <person name="Touchman J.W."/>
        </authorList>
    </citation>
    <scope>NUCLEOTIDE SEQUENCE [LARGE SCALE GENOMIC DNA]</scope>
    <source>
        <strain evidence="2">MBIC 11017</strain>
        <plasmid evidence="2">Plasmid pREB4</plasmid>
    </source>
</reference>
<organism evidence="1 2">
    <name type="scientific">Acaryochloris marina (strain MBIC 11017)</name>
    <dbReference type="NCBI Taxonomy" id="329726"/>
    <lineage>
        <taxon>Bacteria</taxon>
        <taxon>Bacillati</taxon>
        <taxon>Cyanobacteriota</taxon>
        <taxon>Cyanophyceae</taxon>
        <taxon>Acaryochloridales</taxon>
        <taxon>Acaryochloridaceae</taxon>
        <taxon>Acaryochloris</taxon>
    </lineage>
</organism>
<accession>A8ZND8</accession>
<evidence type="ECO:0000313" key="2">
    <source>
        <dbReference type="Proteomes" id="UP000000268"/>
    </source>
</evidence>
<dbReference type="Proteomes" id="UP000000268">
    <property type="component" value="Plasmid pREB4"/>
</dbReference>
<name>A8ZND8_ACAM1</name>
<keyword evidence="1" id="KW-0614">Plasmid</keyword>
<protein>
    <submittedName>
        <fullName evidence="1">Uncharacterized protein</fullName>
    </submittedName>
</protein>
<dbReference type="KEGG" id="amr:AM1_D0027"/>
<keyword evidence="2" id="KW-1185">Reference proteome</keyword>